<accession>A0A1N6TM22</accession>
<dbReference type="RefSeq" id="WP_027590687.1">
    <property type="nucleotide sequence ID" value="NZ_FTMC01000007.1"/>
</dbReference>
<gene>
    <name evidence="1" type="ORF">SAMN05421672_107136</name>
</gene>
<organism evidence="1 2">
    <name type="scientific">Pseudomonas flexibilis</name>
    <dbReference type="NCBI Taxonomy" id="706570"/>
    <lineage>
        <taxon>Bacteria</taxon>
        <taxon>Pseudomonadati</taxon>
        <taxon>Pseudomonadota</taxon>
        <taxon>Gammaproteobacteria</taxon>
        <taxon>Pseudomonadales</taxon>
        <taxon>Pseudomonadaceae</taxon>
        <taxon>Pseudomonas</taxon>
    </lineage>
</organism>
<dbReference type="PANTHER" id="PTHR36849">
    <property type="entry name" value="CYTOPLASMIC PROTEIN-RELATED"/>
    <property type="match status" value="1"/>
</dbReference>
<dbReference type="InterPro" id="IPR052552">
    <property type="entry name" value="YeaO-like"/>
</dbReference>
<sequence length="134" mass="15144">MIACKRVYDTASPQDGRRILVDRLWPRGVRKEALAHDDWLPALAPSADLRKAFGHSPERFGEFRDAYRRELAAHPEHWWPLLEPAGRGTLTLLYAAKDERHNNAVVLAEFLEDELERQAPGSSPPCYAGEVGQT</sequence>
<protein>
    <submittedName>
        <fullName evidence="1">Uncharacterized conserved protein YeaO, DUF488 family</fullName>
    </submittedName>
</protein>
<dbReference type="Proteomes" id="UP000186079">
    <property type="component" value="Unassembled WGS sequence"/>
</dbReference>
<dbReference type="Pfam" id="PF22752">
    <property type="entry name" value="DUF488-N3i"/>
    <property type="match status" value="1"/>
</dbReference>
<evidence type="ECO:0000313" key="2">
    <source>
        <dbReference type="Proteomes" id="UP000186079"/>
    </source>
</evidence>
<reference evidence="1 2" key="1">
    <citation type="submission" date="2017-01" db="EMBL/GenBank/DDBJ databases">
        <authorList>
            <person name="Mah S.A."/>
            <person name="Swanson W.J."/>
            <person name="Moy G.W."/>
            <person name="Vacquier V.D."/>
        </authorList>
    </citation>
    <scope>NUCLEOTIDE SEQUENCE [LARGE SCALE GENOMIC DNA]</scope>
    <source>
        <strain evidence="1 2">ATCC 29606</strain>
    </source>
</reference>
<name>A0A1N6TM22_9PSED</name>
<dbReference type="EMBL" id="FTMC01000007">
    <property type="protein sequence ID" value="SIQ54440.1"/>
    <property type="molecule type" value="Genomic_DNA"/>
</dbReference>
<dbReference type="AlphaFoldDB" id="A0A1N6TM22"/>
<proteinExistence type="predicted"/>
<dbReference type="PANTHER" id="PTHR36849:SF1">
    <property type="entry name" value="CYTOPLASMIC PROTEIN"/>
    <property type="match status" value="1"/>
</dbReference>
<evidence type="ECO:0000313" key="1">
    <source>
        <dbReference type="EMBL" id="SIQ54440.1"/>
    </source>
</evidence>